<organism evidence="13 14">
    <name type="scientific">Eleusine coracana subsp. coracana</name>
    <dbReference type="NCBI Taxonomy" id="191504"/>
    <lineage>
        <taxon>Eukaryota</taxon>
        <taxon>Viridiplantae</taxon>
        <taxon>Streptophyta</taxon>
        <taxon>Embryophyta</taxon>
        <taxon>Tracheophyta</taxon>
        <taxon>Spermatophyta</taxon>
        <taxon>Magnoliopsida</taxon>
        <taxon>Liliopsida</taxon>
        <taxon>Poales</taxon>
        <taxon>Poaceae</taxon>
        <taxon>PACMAD clade</taxon>
        <taxon>Chloridoideae</taxon>
        <taxon>Cynodonteae</taxon>
        <taxon>Eleusininae</taxon>
        <taxon>Eleusine</taxon>
    </lineage>
</organism>
<dbReference type="InterPro" id="IPR035892">
    <property type="entry name" value="C2_domain_sf"/>
</dbReference>
<evidence type="ECO:0000256" key="7">
    <source>
        <dbReference type="ARBA" id="ARBA00022837"/>
    </source>
</evidence>
<evidence type="ECO:0000256" key="8">
    <source>
        <dbReference type="ARBA" id="ARBA00023121"/>
    </source>
</evidence>
<keyword evidence="14" id="KW-1185">Reference proteome</keyword>
<comment type="subcellular location">
    <subcellularLocation>
        <location evidence="2">Cell membrane</location>
    </subcellularLocation>
    <subcellularLocation>
        <location evidence="1">Nucleus</location>
    </subcellularLocation>
</comment>
<dbReference type="Proteomes" id="UP001054889">
    <property type="component" value="Unassembled WGS sequence"/>
</dbReference>
<gene>
    <name evidence="13" type="primary">gn00428</name>
    <name evidence="13" type="ORF">PR202_gn00428</name>
</gene>
<evidence type="ECO:0000256" key="9">
    <source>
        <dbReference type="ARBA" id="ARBA00023136"/>
    </source>
</evidence>
<dbReference type="AlphaFoldDB" id="A0AAV5G5B4"/>
<evidence type="ECO:0000313" key="13">
    <source>
        <dbReference type="EMBL" id="GJN41101.1"/>
    </source>
</evidence>
<dbReference type="PROSITE" id="PS50004">
    <property type="entry name" value="C2"/>
    <property type="match status" value="1"/>
</dbReference>
<reference evidence="13" key="1">
    <citation type="journal article" date="2018" name="DNA Res.">
        <title>Multiple hybrid de novo genome assembly of finger millet, an orphan allotetraploid crop.</title>
        <authorList>
            <person name="Hatakeyama M."/>
            <person name="Aluri S."/>
            <person name="Balachadran M.T."/>
            <person name="Sivarajan S.R."/>
            <person name="Patrignani A."/>
            <person name="Gruter S."/>
            <person name="Poveda L."/>
            <person name="Shimizu-Inatsugi R."/>
            <person name="Baeten J."/>
            <person name="Francoijs K.J."/>
            <person name="Nataraja K.N."/>
            <person name="Reddy Y.A.N."/>
            <person name="Phadnis S."/>
            <person name="Ravikumar R.L."/>
            <person name="Schlapbach R."/>
            <person name="Sreeman S.M."/>
            <person name="Shimizu K.K."/>
        </authorList>
    </citation>
    <scope>NUCLEOTIDE SEQUENCE</scope>
</reference>
<dbReference type="InterPro" id="IPR044562">
    <property type="entry name" value="CAR1-11"/>
</dbReference>
<protein>
    <recommendedName>
        <fullName evidence="12">C2 domain-containing protein</fullName>
    </recommendedName>
</protein>
<evidence type="ECO:0000256" key="4">
    <source>
        <dbReference type="ARBA" id="ARBA00022475"/>
    </source>
</evidence>
<keyword evidence="3" id="KW-0343">GTPase activation</keyword>
<accession>A0AAV5G5B4</accession>
<evidence type="ECO:0000256" key="11">
    <source>
        <dbReference type="ARBA" id="ARBA00024037"/>
    </source>
</evidence>
<name>A0AAV5G5B4_ELECO</name>
<dbReference type="GO" id="GO:0009738">
    <property type="term" value="P:abscisic acid-activated signaling pathway"/>
    <property type="evidence" value="ECO:0007669"/>
    <property type="project" value="UniProtKB-KW"/>
</dbReference>
<keyword evidence="8" id="KW-0446">Lipid-binding</keyword>
<evidence type="ECO:0000256" key="1">
    <source>
        <dbReference type="ARBA" id="ARBA00004123"/>
    </source>
</evidence>
<evidence type="ECO:0000256" key="2">
    <source>
        <dbReference type="ARBA" id="ARBA00004236"/>
    </source>
</evidence>
<dbReference type="GO" id="GO:0046872">
    <property type="term" value="F:metal ion binding"/>
    <property type="evidence" value="ECO:0007669"/>
    <property type="project" value="UniProtKB-KW"/>
</dbReference>
<evidence type="ECO:0000259" key="12">
    <source>
        <dbReference type="PROSITE" id="PS50004"/>
    </source>
</evidence>
<dbReference type="Pfam" id="PF00168">
    <property type="entry name" value="C2"/>
    <property type="match status" value="1"/>
</dbReference>
<keyword evidence="9" id="KW-0472">Membrane</keyword>
<dbReference type="GO" id="GO:0008289">
    <property type="term" value="F:lipid binding"/>
    <property type="evidence" value="ECO:0007669"/>
    <property type="project" value="UniProtKB-KW"/>
</dbReference>
<dbReference type="InterPro" id="IPR000008">
    <property type="entry name" value="C2_dom"/>
</dbReference>
<keyword evidence="6" id="KW-0479">Metal-binding</keyword>
<reference evidence="13" key="2">
    <citation type="submission" date="2021-12" db="EMBL/GenBank/DDBJ databases">
        <title>Resequencing data analysis of finger millet.</title>
        <authorList>
            <person name="Hatakeyama M."/>
            <person name="Aluri S."/>
            <person name="Balachadran M.T."/>
            <person name="Sivarajan S.R."/>
            <person name="Poveda L."/>
            <person name="Shimizu-Inatsugi R."/>
            <person name="Schlapbach R."/>
            <person name="Sreeman S.M."/>
            <person name="Shimizu K.K."/>
        </authorList>
    </citation>
    <scope>NUCLEOTIDE SEQUENCE</scope>
</reference>
<dbReference type="PANTHER" id="PTHR45933:SF6">
    <property type="entry name" value="PROTEIN C2-DOMAIN ABA-RELATED 11"/>
    <property type="match status" value="1"/>
</dbReference>
<evidence type="ECO:0000256" key="10">
    <source>
        <dbReference type="ARBA" id="ARBA00023242"/>
    </source>
</evidence>
<feature type="domain" description="C2" evidence="12">
    <location>
        <begin position="1"/>
        <end position="68"/>
    </location>
</feature>
<dbReference type="Gene3D" id="2.60.40.150">
    <property type="entry name" value="C2 domain"/>
    <property type="match status" value="1"/>
</dbReference>
<evidence type="ECO:0000256" key="6">
    <source>
        <dbReference type="ARBA" id="ARBA00022723"/>
    </source>
</evidence>
<dbReference type="PANTHER" id="PTHR45933">
    <property type="entry name" value="PROTEIN C2-DOMAIN ABA-RELATED 4"/>
    <property type="match status" value="1"/>
</dbReference>
<dbReference type="SUPFAM" id="SSF49562">
    <property type="entry name" value="C2 domain (Calcium/lipid-binding domain, CaLB)"/>
    <property type="match status" value="1"/>
</dbReference>
<comment type="similarity">
    <text evidence="11">Belongs to the plant CAR protein family.</text>
</comment>
<evidence type="ECO:0000256" key="3">
    <source>
        <dbReference type="ARBA" id="ARBA00022468"/>
    </source>
</evidence>
<dbReference type="GO" id="GO:0005886">
    <property type="term" value="C:plasma membrane"/>
    <property type="evidence" value="ECO:0007669"/>
    <property type="project" value="UniProtKB-SubCell"/>
</dbReference>
<evidence type="ECO:0000313" key="14">
    <source>
        <dbReference type="Proteomes" id="UP001054889"/>
    </source>
</evidence>
<keyword evidence="4" id="KW-1003">Cell membrane</keyword>
<keyword evidence="5" id="KW-0938">Abscisic acid signaling pathway</keyword>
<evidence type="ECO:0000256" key="5">
    <source>
        <dbReference type="ARBA" id="ARBA00022682"/>
    </source>
</evidence>
<sequence length="267" mass="28954">MKTAKTKVINSCLNPVWNEEMAFSVKEPAGIIRFEVFDWDRFKYDDKMGHAFLDLQPVAAATKLRRALRLTAGETKLRKVAPDDDNCLLSDSFVTYNGGEIVLGARLRLRDVESGELFITVKWIEADNGNFLRNGCCAPLASLSPATHASSARSNRAPLALRTHYPSLKAVPKDGNGHDFGRMPSGLLVLASGPHSSLDVAPGVASGPNQEPPVREPVWAGLYTSHCTRLSMLVVDMENGVMHHRMGDCLVRLKAGGSSSPSLGKAT</sequence>
<comment type="caution">
    <text evidence="13">The sequence shown here is derived from an EMBL/GenBank/DDBJ whole genome shotgun (WGS) entry which is preliminary data.</text>
</comment>
<dbReference type="GO" id="GO:0005096">
    <property type="term" value="F:GTPase activator activity"/>
    <property type="evidence" value="ECO:0007669"/>
    <property type="project" value="UniProtKB-KW"/>
</dbReference>
<keyword evidence="10" id="KW-0539">Nucleus</keyword>
<dbReference type="GO" id="GO:0005634">
    <property type="term" value="C:nucleus"/>
    <property type="evidence" value="ECO:0007669"/>
    <property type="project" value="UniProtKB-SubCell"/>
</dbReference>
<keyword evidence="7" id="KW-0106">Calcium</keyword>
<proteinExistence type="inferred from homology"/>
<dbReference type="EMBL" id="BQKI01000204">
    <property type="protein sequence ID" value="GJN41101.1"/>
    <property type="molecule type" value="Genomic_DNA"/>
</dbReference>